<gene>
    <name evidence="6" type="ORF">Thi970DRAFT_03584</name>
</gene>
<evidence type="ECO:0000313" key="6">
    <source>
        <dbReference type="EMBL" id="EIC19972.1"/>
    </source>
</evidence>
<dbReference type="PANTHER" id="PTHR45138">
    <property type="entry name" value="REGULATORY COMPONENTS OF SENSORY TRANSDUCTION SYSTEM"/>
    <property type="match status" value="1"/>
</dbReference>
<dbReference type="InterPro" id="IPR043128">
    <property type="entry name" value="Rev_trsase/Diguanyl_cyclase"/>
</dbReference>
<organism evidence="6 7">
    <name type="scientific">Thiorhodovibrio frisius</name>
    <dbReference type="NCBI Taxonomy" id="631362"/>
    <lineage>
        <taxon>Bacteria</taxon>
        <taxon>Pseudomonadati</taxon>
        <taxon>Pseudomonadota</taxon>
        <taxon>Gammaproteobacteria</taxon>
        <taxon>Chromatiales</taxon>
        <taxon>Chromatiaceae</taxon>
        <taxon>Thiorhodovibrio</taxon>
    </lineage>
</organism>
<evidence type="ECO:0000256" key="4">
    <source>
        <dbReference type="SAM" id="Phobius"/>
    </source>
</evidence>
<evidence type="ECO:0000256" key="3">
    <source>
        <dbReference type="ARBA" id="ARBA00034247"/>
    </source>
</evidence>
<dbReference type="FunFam" id="3.30.70.270:FF:000001">
    <property type="entry name" value="Diguanylate cyclase domain protein"/>
    <property type="match status" value="1"/>
</dbReference>
<keyword evidence="4" id="KW-0472">Membrane</keyword>
<dbReference type="RefSeq" id="WP_009150375.1">
    <property type="nucleotide sequence ID" value="NZ_CP121471.1"/>
</dbReference>
<dbReference type="InterPro" id="IPR000014">
    <property type="entry name" value="PAS"/>
</dbReference>
<proteinExistence type="predicted"/>
<keyword evidence="4" id="KW-0812">Transmembrane</keyword>
<dbReference type="Pfam" id="PF00990">
    <property type="entry name" value="GGDEF"/>
    <property type="match status" value="1"/>
</dbReference>
<dbReference type="STRING" id="631362.Thi970DRAFT_03584"/>
<reference evidence="7" key="1">
    <citation type="submission" date="2011-06" db="EMBL/GenBank/DDBJ databases">
        <authorList>
            <consortium name="US DOE Joint Genome Institute (JGI-PGF)"/>
            <person name="Lucas S."/>
            <person name="Han J."/>
            <person name="Lapidus A."/>
            <person name="Cheng J.-F."/>
            <person name="Goodwin L."/>
            <person name="Pitluck S."/>
            <person name="Peters L."/>
            <person name="Land M.L."/>
            <person name="Hauser L."/>
            <person name="Vogl K."/>
            <person name="Liu Z."/>
            <person name="Overmann J."/>
            <person name="Frigaard N.-U."/>
            <person name="Bryant D.A."/>
            <person name="Woyke T.J."/>
        </authorList>
    </citation>
    <scope>NUCLEOTIDE SEQUENCE [LARGE SCALE GENOMIC DNA]</scope>
    <source>
        <strain evidence="7">970</strain>
    </source>
</reference>
<name>H8Z837_9GAMM</name>
<feature type="domain" description="GGDEF" evidence="5">
    <location>
        <begin position="349"/>
        <end position="475"/>
    </location>
</feature>
<feature type="transmembrane region" description="Helical" evidence="4">
    <location>
        <begin position="174"/>
        <end position="197"/>
    </location>
</feature>
<evidence type="ECO:0000256" key="1">
    <source>
        <dbReference type="ARBA" id="ARBA00001946"/>
    </source>
</evidence>
<reference evidence="6 7" key="2">
    <citation type="submission" date="2011-11" db="EMBL/GenBank/DDBJ databases">
        <authorList>
            <consortium name="US DOE Joint Genome Institute"/>
            <person name="Lucas S."/>
            <person name="Han J."/>
            <person name="Lapidus A."/>
            <person name="Cheng J.-F."/>
            <person name="Goodwin L."/>
            <person name="Pitluck S."/>
            <person name="Peters L."/>
            <person name="Ovchinnikova G."/>
            <person name="Zhang X."/>
            <person name="Detter J.C."/>
            <person name="Han C."/>
            <person name="Tapia R."/>
            <person name="Land M."/>
            <person name="Hauser L."/>
            <person name="Kyrpides N."/>
            <person name="Ivanova N."/>
            <person name="Pagani I."/>
            <person name="Vogl K."/>
            <person name="Liu Z."/>
            <person name="Overmann J."/>
            <person name="Frigaard N.-U."/>
            <person name="Bryant D."/>
            <person name="Woyke T."/>
        </authorList>
    </citation>
    <scope>NUCLEOTIDE SEQUENCE [LARGE SCALE GENOMIC DNA]</scope>
    <source>
        <strain evidence="6 7">970</strain>
    </source>
</reference>
<keyword evidence="7" id="KW-1185">Reference proteome</keyword>
<dbReference type="InterPro" id="IPR035965">
    <property type="entry name" value="PAS-like_dom_sf"/>
</dbReference>
<evidence type="ECO:0000256" key="2">
    <source>
        <dbReference type="ARBA" id="ARBA00012528"/>
    </source>
</evidence>
<evidence type="ECO:0000259" key="5">
    <source>
        <dbReference type="PROSITE" id="PS50887"/>
    </source>
</evidence>
<dbReference type="SMART" id="SM00267">
    <property type="entry name" value="GGDEF"/>
    <property type="match status" value="1"/>
</dbReference>
<dbReference type="InterPro" id="IPR050469">
    <property type="entry name" value="Diguanylate_Cyclase"/>
</dbReference>
<comment type="cofactor">
    <cofactor evidence="1">
        <name>Mg(2+)</name>
        <dbReference type="ChEBI" id="CHEBI:18420"/>
    </cofactor>
</comment>
<protein>
    <recommendedName>
        <fullName evidence="2">diguanylate cyclase</fullName>
        <ecNumber evidence="2">2.7.7.65</ecNumber>
    </recommendedName>
</protein>
<dbReference type="GO" id="GO:0052621">
    <property type="term" value="F:diguanylate cyclase activity"/>
    <property type="evidence" value="ECO:0007669"/>
    <property type="project" value="UniProtKB-EC"/>
</dbReference>
<dbReference type="PANTHER" id="PTHR45138:SF9">
    <property type="entry name" value="DIGUANYLATE CYCLASE DGCM-RELATED"/>
    <property type="match status" value="1"/>
</dbReference>
<dbReference type="SUPFAM" id="SSF55785">
    <property type="entry name" value="PYP-like sensor domain (PAS domain)"/>
    <property type="match status" value="1"/>
</dbReference>
<accession>H8Z837</accession>
<dbReference type="AlphaFoldDB" id="H8Z837"/>
<dbReference type="Proteomes" id="UP000002964">
    <property type="component" value="Unassembled WGS sequence"/>
</dbReference>
<dbReference type="PROSITE" id="PS50887">
    <property type="entry name" value="GGDEF"/>
    <property type="match status" value="1"/>
</dbReference>
<dbReference type="Gene3D" id="3.30.450.20">
    <property type="entry name" value="PAS domain"/>
    <property type="match status" value="1"/>
</dbReference>
<dbReference type="CDD" id="cd01949">
    <property type="entry name" value="GGDEF"/>
    <property type="match status" value="1"/>
</dbReference>
<dbReference type="InterPro" id="IPR000160">
    <property type="entry name" value="GGDEF_dom"/>
</dbReference>
<sequence length="475" mass="52729">MRSKRGFMGSLHRSLAFERNLAILFASLGVLLMALMTGYWLLVLEPNLRADAESRVRALAQAQARSLEVLFGLDLAQSRLLDELDTRINGMLLLKEPQDDSKLTLRIELELDPDSAAVPPERQRLARGQAQCPDCLKVDAPLYHPRNQQLIGIATFYCNTASLNRLIGDVRIRLIWAGGSILALIVVAWLGTVRLLLRLRESESNVRNLLDVAPFPILLLEQDQRRIALANKAAQRYLGLVPNATGRLDSMAWLRIRALGMDLSGPQRREIQLNSEGGEQRWAILSATEVNVSNALHPVVSLVDVSELKAVQQRLHLAANTDGLTKSYNRRFLFERLEEEIARTENDGHSLSVILFDLDEFKAVNDTYGHAVGDAVLIQTAEVMRDCIRAADTCGRYGGEEFLVILPFATRATAAELAERIRVGIESLPPIRPNLKLTISGGIAEHCGTDVDSLLEAADRNLYLAKQQGRNRVIG</sequence>
<dbReference type="EC" id="2.7.7.65" evidence="2"/>
<dbReference type="InterPro" id="IPR029787">
    <property type="entry name" value="Nucleotide_cyclase"/>
</dbReference>
<feature type="transmembrane region" description="Helical" evidence="4">
    <location>
        <begin position="21"/>
        <end position="42"/>
    </location>
</feature>
<dbReference type="Gene3D" id="3.30.70.270">
    <property type="match status" value="1"/>
</dbReference>
<dbReference type="Pfam" id="PF13188">
    <property type="entry name" value="PAS_8"/>
    <property type="match status" value="1"/>
</dbReference>
<dbReference type="HOGENOM" id="CLU_577377_0_0_6"/>
<evidence type="ECO:0000313" key="7">
    <source>
        <dbReference type="Proteomes" id="UP000002964"/>
    </source>
</evidence>
<comment type="catalytic activity">
    <reaction evidence="3">
        <text>2 GTP = 3',3'-c-di-GMP + 2 diphosphate</text>
        <dbReference type="Rhea" id="RHEA:24898"/>
        <dbReference type="ChEBI" id="CHEBI:33019"/>
        <dbReference type="ChEBI" id="CHEBI:37565"/>
        <dbReference type="ChEBI" id="CHEBI:58805"/>
        <dbReference type="EC" id="2.7.7.65"/>
    </reaction>
</comment>
<dbReference type="eggNOG" id="COG3706">
    <property type="taxonomic scope" value="Bacteria"/>
</dbReference>
<dbReference type="NCBIfam" id="TIGR00254">
    <property type="entry name" value="GGDEF"/>
    <property type="match status" value="1"/>
</dbReference>
<dbReference type="EMBL" id="JH603170">
    <property type="protein sequence ID" value="EIC19972.1"/>
    <property type="molecule type" value="Genomic_DNA"/>
</dbReference>
<dbReference type="SUPFAM" id="SSF55073">
    <property type="entry name" value="Nucleotide cyclase"/>
    <property type="match status" value="1"/>
</dbReference>
<keyword evidence="4" id="KW-1133">Transmembrane helix</keyword>